<gene>
    <name evidence="1" type="ORF">MML48_8g00019275</name>
</gene>
<proteinExistence type="predicted"/>
<dbReference type="EMBL" id="CM043022">
    <property type="protein sequence ID" value="KAI4456904.1"/>
    <property type="molecule type" value="Genomic_DNA"/>
</dbReference>
<name>A0ACB9SSA8_HOLOL</name>
<sequence length="267" mass="28950">MDPYPAPLMVEGFSKQFDKKFQIPKLSARSSEEKKLKTTTGEVLNNINQTVDSKMFDMIAKNDVSLKYTIPLPSSKMFENSMENKIRNTMNNVSLTTSPKLPAQTKDQSDFGSDSGDEKSKREFPQNLTTTSGGLGKDEIGYKLNYNPISASKSFSSANANEPLSLSTKSVDLTSKFVAPAPKDDLKKDSKVKSSSEQDGLLDYSKSDKIGSQSLPASMGFPHSPSVSVHIVKSPAPSPMINPSPHSASPCITDDELMDEALVGLGK</sequence>
<comment type="caution">
    <text evidence="1">The sequence shown here is derived from an EMBL/GenBank/DDBJ whole genome shotgun (WGS) entry which is preliminary data.</text>
</comment>
<evidence type="ECO:0000313" key="2">
    <source>
        <dbReference type="Proteomes" id="UP001056778"/>
    </source>
</evidence>
<evidence type="ECO:0000313" key="1">
    <source>
        <dbReference type="EMBL" id="KAI4456904.1"/>
    </source>
</evidence>
<keyword evidence="2" id="KW-1185">Reference proteome</keyword>
<organism evidence="1 2">
    <name type="scientific">Holotrichia oblita</name>
    <name type="common">Chafer beetle</name>
    <dbReference type="NCBI Taxonomy" id="644536"/>
    <lineage>
        <taxon>Eukaryota</taxon>
        <taxon>Metazoa</taxon>
        <taxon>Ecdysozoa</taxon>
        <taxon>Arthropoda</taxon>
        <taxon>Hexapoda</taxon>
        <taxon>Insecta</taxon>
        <taxon>Pterygota</taxon>
        <taxon>Neoptera</taxon>
        <taxon>Endopterygota</taxon>
        <taxon>Coleoptera</taxon>
        <taxon>Polyphaga</taxon>
        <taxon>Scarabaeiformia</taxon>
        <taxon>Scarabaeidae</taxon>
        <taxon>Melolonthinae</taxon>
        <taxon>Holotrichia</taxon>
    </lineage>
</organism>
<reference evidence="1" key="1">
    <citation type="submission" date="2022-04" db="EMBL/GenBank/DDBJ databases">
        <title>Chromosome-scale genome assembly of Holotrichia oblita Faldermann.</title>
        <authorList>
            <person name="Rongchong L."/>
        </authorList>
    </citation>
    <scope>NUCLEOTIDE SEQUENCE</scope>
    <source>
        <strain evidence="1">81SQS9</strain>
    </source>
</reference>
<accession>A0ACB9SSA8</accession>
<dbReference type="Proteomes" id="UP001056778">
    <property type="component" value="Chromosome 8"/>
</dbReference>
<protein>
    <submittedName>
        <fullName evidence="1">Uncharacterized protein</fullName>
    </submittedName>
</protein>